<name>A0ABR0FJH0_9PEZI</name>
<dbReference type="EMBL" id="JAFFGZ010000005">
    <property type="protein sequence ID" value="KAK4644103.1"/>
    <property type="molecule type" value="Genomic_DNA"/>
</dbReference>
<dbReference type="GeneID" id="87896813"/>
<gene>
    <name evidence="3" type="ORF">QC761_301820</name>
</gene>
<sequence length="320" mass="35100">MNYRVLSDVIGNSPVLMGQSDPRGIYESSKAKRGATPLPNPTWKTSTTCTSASSIYQTDTAELLLISIINVDTSLGANRPGADALDPSSTSNRVSDKVAGVLWTKPAAPSQETVSPSASPAPRPHTSVPMTQPSSLPPLTPQFCFSTTVLRDFLRLSRGTIDDTITQNLNALATPSRAGFDPTSTSRLARPATRQIDASSCEAFKNQVLFPSWQSRSDVLSYCTLVATSPDPDDPEATLRETEKEKNRERVVDERLDPYSSRFFPGEARTEQLATILRQEMGVENIVRARSWGIVRERCGDIENSWEDALARWRKLHTAS</sequence>
<dbReference type="RefSeq" id="XP_062733079.1">
    <property type="nucleotide sequence ID" value="XM_062877331.1"/>
</dbReference>
<comment type="similarity">
    <text evidence="1">Belongs to the MIX23 family.</text>
</comment>
<proteinExistence type="inferred from homology"/>
<dbReference type="PANTHER" id="PTHR31905:SF2">
    <property type="entry name" value="PROTEIN MIX23"/>
    <property type="match status" value="1"/>
</dbReference>
<protein>
    <recommendedName>
        <fullName evidence="5">Caffeine-induced death protein Cid2</fullName>
    </recommendedName>
</protein>
<evidence type="ECO:0000313" key="3">
    <source>
        <dbReference type="EMBL" id="KAK4644103.1"/>
    </source>
</evidence>
<evidence type="ECO:0000256" key="2">
    <source>
        <dbReference type="SAM" id="MobiDB-lite"/>
    </source>
</evidence>
<dbReference type="InterPro" id="IPR019171">
    <property type="entry name" value="MIX23"/>
</dbReference>
<evidence type="ECO:0000256" key="1">
    <source>
        <dbReference type="ARBA" id="ARBA00024204"/>
    </source>
</evidence>
<comment type="caution">
    <text evidence="3">The sequence shown here is derived from an EMBL/GenBank/DDBJ whole genome shotgun (WGS) entry which is preliminary data.</text>
</comment>
<feature type="region of interest" description="Disordered" evidence="2">
    <location>
        <begin position="105"/>
        <end position="134"/>
    </location>
</feature>
<dbReference type="Proteomes" id="UP001322138">
    <property type="component" value="Unassembled WGS sequence"/>
</dbReference>
<accession>A0ABR0FJH0</accession>
<organism evidence="3 4">
    <name type="scientific">Podospora bellae-mahoneyi</name>
    <dbReference type="NCBI Taxonomy" id="2093777"/>
    <lineage>
        <taxon>Eukaryota</taxon>
        <taxon>Fungi</taxon>
        <taxon>Dikarya</taxon>
        <taxon>Ascomycota</taxon>
        <taxon>Pezizomycotina</taxon>
        <taxon>Sordariomycetes</taxon>
        <taxon>Sordariomycetidae</taxon>
        <taxon>Sordariales</taxon>
        <taxon>Podosporaceae</taxon>
        <taxon>Podospora</taxon>
    </lineage>
</organism>
<dbReference type="Pfam" id="PF09774">
    <property type="entry name" value="MIX23"/>
    <property type="match status" value="1"/>
</dbReference>
<reference evidence="3 4" key="1">
    <citation type="journal article" date="2023" name="bioRxiv">
        <title>High-quality genome assemblies of four members of thePodospora anserinaspecies complex.</title>
        <authorList>
            <person name="Ament-Velasquez S.L."/>
            <person name="Vogan A.A."/>
            <person name="Wallerman O."/>
            <person name="Hartmann F."/>
            <person name="Gautier V."/>
            <person name="Silar P."/>
            <person name="Giraud T."/>
            <person name="Johannesson H."/>
        </authorList>
    </citation>
    <scope>NUCLEOTIDE SEQUENCE [LARGE SCALE GENOMIC DNA]</scope>
    <source>
        <strain evidence="3 4">CBS 112042</strain>
    </source>
</reference>
<evidence type="ECO:0000313" key="4">
    <source>
        <dbReference type="Proteomes" id="UP001322138"/>
    </source>
</evidence>
<evidence type="ECO:0008006" key="5">
    <source>
        <dbReference type="Google" id="ProtNLM"/>
    </source>
</evidence>
<dbReference type="PANTHER" id="PTHR31905">
    <property type="entry name" value="COILED-COIL DOMAIN-CONTAINING PROTEIN 58"/>
    <property type="match status" value="1"/>
</dbReference>
<keyword evidence="4" id="KW-1185">Reference proteome</keyword>